<dbReference type="RefSeq" id="WP_066450791.1">
    <property type="nucleotide sequence ID" value="NZ_JANKBF010000008.1"/>
</dbReference>
<keyword evidence="1 3" id="KW-0808">Transferase</keyword>
<evidence type="ECO:0000259" key="2">
    <source>
        <dbReference type="Pfam" id="PF00534"/>
    </source>
</evidence>
<dbReference type="PANTHER" id="PTHR46401">
    <property type="entry name" value="GLYCOSYLTRANSFERASE WBBK-RELATED"/>
    <property type="match status" value="1"/>
</dbReference>
<sequence>MKIIAVFHDNDLHSGGTLSFLSVIEYLKNEGNEIIGIIPKKKGDLKEYLNKIEIETISCSYGGNVYRANRKGLTNIKGILRCFVKSIVSVMSALYISFILRNDGYEFVYTNTSTINIGYWISSFLKINHIWHFREFCLEDQESLRLFDNSFRKKALKADKIITISNILDNYYREKYKLDNTLMLYDDISPNYITQFDVISKEDNINILVTGTFSEGKGQWIALKAFEKLNNPQIGLYFAGKINSYAEEMIHYVQNNKIENVHFCGMVDDMKELRKKMSFSIVCSKSEAFGRTIIEDMLSGIVVIGANCGSVMELINDGYNGFLYKYGDIENLCCIIKHAISKECDKVTIINNSLDFASEFTKNRTAKKISSLMNDE</sequence>
<dbReference type="GeneID" id="98914952"/>
<proteinExistence type="predicted"/>
<keyword evidence="4" id="KW-1185">Reference proteome</keyword>
<comment type="caution">
    <text evidence="3">The sequence shown here is derived from an EMBL/GenBank/DDBJ whole genome shotgun (WGS) entry which is preliminary data.</text>
</comment>
<feature type="domain" description="Glycosyl transferase family 1" evidence="2">
    <location>
        <begin position="200"/>
        <end position="343"/>
    </location>
</feature>
<evidence type="ECO:0000313" key="4">
    <source>
        <dbReference type="Proteomes" id="UP000295515"/>
    </source>
</evidence>
<dbReference type="GO" id="GO:0009103">
    <property type="term" value="P:lipopolysaccharide biosynthetic process"/>
    <property type="evidence" value="ECO:0007669"/>
    <property type="project" value="TreeGrafter"/>
</dbReference>
<dbReference type="AlphaFoldDB" id="A0A4V2W5S0"/>
<dbReference type="EMBL" id="SMCQ01000005">
    <property type="protein sequence ID" value="TCW01028.1"/>
    <property type="molecule type" value="Genomic_DNA"/>
</dbReference>
<dbReference type="Proteomes" id="UP000295515">
    <property type="component" value="Unassembled WGS sequence"/>
</dbReference>
<protein>
    <submittedName>
        <fullName evidence="3">Glycosyltransferase involved in cell wall biosynthesis</fullName>
    </submittedName>
</protein>
<dbReference type="InterPro" id="IPR001296">
    <property type="entry name" value="Glyco_trans_1"/>
</dbReference>
<gene>
    <name evidence="3" type="ORF">EDD60_105132</name>
</gene>
<dbReference type="GO" id="GO:0016757">
    <property type="term" value="F:glycosyltransferase activity"/>
    <property type="evidence" value="ECO:0007669"/>
    <property type="project" value="InterPro"/>
</dbReference>
<dbReference type="PANTHER" id="PTHR46401:SF2">
    <property type="entry name" value="GLYCOSYLTRANSFERASE WBBK-RELATED"/>
    <property type="match status" value="1"/>
</dbReference>
<dbReference type="Pfam" id="PF00534">
    <property type="entry name" value="Glycos_transf_1"/>
    <property type="match status" value="1"/>
</dbReference>
<accession>A0A4V2W5S0</accession>
<organism evidence="3 4">
    <name type="scientific">Longibaculum muris</name>
    <dbReference type="NCBI Taxonomy" id="1796628"/>
    <lineage>
        <taxon>Bacteria</taxon>
        <taxon>Bacillati</taxon>
        <taxon>Bacillota</taxon>
        <taxon>Erysipelotrichia</taxon>
        <taxon>Erysipelotrichales</taxon>
        <taxon>Coprobacillaceae</taxon>
        <taxon>Longibaculum</taxon>
    </lineage>
</organism>
<reference evidence="3 4" key="1">
    <citation type="submission" date="2019-03" db="EMBL/GenBank/DDBJ databases">
        <title>Genomic Encyclopedia of Type Strains, Phase IV (KMG-IV): sequencing the most valuable type-strain genomes for metagenomic binning, comparative biology and taxonomic classification.</title>
        <authorList>
            <person name="Goeker M."/>
        </authorList>
    </citation>
    <scope>NUCLEOTIDE SEQUENCE [LARGE SCALE GENOMIC DNA]</scope>
    <source>
        <strain evidence="3 4">DSM 29487</strain>
    </source>
</reference>
<evidence type="ECO:0000313" key="3">
    <source>
        <dbReference type="EMBL" id="TCW01028.1"/>
    </source>
</evidence>
<dbReference type="Gene3D" id="3.40.50.2000">
    <property type="entry name" value="Glycogen Phosphorylase B"/>
    <property type="match status" value="2"/>
</dbReference>
<evidence type="ECO:0000256" key="1">
    <source>
        <dbReference type="ARBA" id="ARBA00022679"/>
    </source>
</evidence>
<name>A0A4V2W5S0_9FIRM</name>
<dbReference type="CDD" id="cd03801">
    <property type="entry name" value="GT4_PimA-like"/>
    <property type="match status" value="1"/>
</dbReference>
<dbReference type="SUPFAM" id="SSF53756">
    <property type="entry name" value="UDP-Glycosyltransferase/glycogen phosphorylase"/>
    <property type="match status" value="1"/>
</dbReference>